<reference evidence="3" key="1">
    <citation type="submission" date="2016-09" db="EMBL/GenBank/DDBJ databases">
        <authorList>
            <person name="Strepis N."/>
        </authorList>
    </citation>
    <scope>NUCLEOTIDE SEQUENCE [LARGE SCALE GENOMIC DNA]</scope>
</reference>
<sequence>MRAPLLTRRAALTLTSAALIAGLAACATADQDDREDDHGHRDRQTEEPVSYKPVLYLYPPEQTDIEVALDYAGELTFTYPEPAATSTGVSWQVTASPDGTLTDAGSRSYPYLFWEGINPALMTQTEGFVVQTHEVTAFLEDKLAVLGLTEREAAEFITFWAPRIQATEQVLITFAAEQHAAIASYSFTTDGEPLTPEVFIRLYLVIGDVPADPVPEQELIPGPSREGFTAVEWGGCDQRTTTS</sequence>
<organism evidence="2 3">
    <name type="scientific">Actinomyces glycerinitolerans</name>
    <dbReference type="NCBI Taxonomy" id="1892869"/>
    <lineage>
        <taxon>Bacteria</taxon>
        <taxon>Bacillati</taxon>
        <taxon>Actinomycetota</taxon>
        <taxon>Actinomycetes</taxon>
        <taxon>Actinomycetales</taxon>
        <taxon>Actinomycetaceae</taxon>
        <taxon>Actinomyces</taxon>
    </lineage>
</organism>
<proteinExistence type="predicted"/>
<evidence type="ECO:0000313" key="3">
    <source>
        <dbReference type="Proteomes" id="UP000184291"/>
    </source>
</evidence>
<dbReference type="STRING" id="1892869.ACGLYG10_2479"/>
<name>A0A1M4S229_9ACTO</name>
<accession>A0A1M4S229</accession>
<gene>
    <name evidence="2" type="ORF">ACGLYG10_2479</name>
</gene>
<dbReference type="Proteomes" id="UP000184291">
    <property type="component" value="Unassembled WGS sequence"/>
</dbReference>
<evidence type="ECO:0008006" key="4">
    <source>
        <dbReference type="Google" id="ProtNLM"/>
    </source>
</evidence>
<feature type="signal peptide" evidence="1">
    <location>
        <begin position="1"/>
        <end position="29"/>
    </location>
</feature>
<keyword evidence="3" id="KW-1185">Reference proteome</keyword>
<dbReference type="AlphaFoldDB" id="A0A1M4S229"/>
<evidence type="ECO:0000313" key="2">
    <source>
        <dbReference type="EMBL" id="SHE26231.1"/>
    </source>
</evidence>
<dbReference type="PROSITE" id="PS51257">
    <property type="entry name" value="PROKAR_LIPOPROTEIN"/>
    <property type="match status" value="1"/>
</dbReference>
<dbReference type="EMBL" id="FQTT01000013">
    <property type="protein sequence ID" value="SHE26231.1"/>
    <property type="molecule type" value="Genomic_DNA"/>
</dbReference>
<protein>
    <recommendedName>
        <fullName evidence="4">Transcriptional initiation protein Tat</fullName>
    </recommendedName>
</protein>
<dbReference type="RefSeq" id="WP_073332452.1">
    <property type="nucleotide sequence ID" value="NZ_FQTT01000013.1"/>
</dbReference>
<keyword evidence="1" id="KW-0732">Signal</keyword>
<feature type="chain" id="PRO_5039155462" description="Transcriptional initiation protein Tat" evidence="1">
    <location>
        <begin position="30"/>
        <end position="243"/>
    </location>
</feature>
<evidence type="ECO:0000256" key="1">
    <source>
        <dbReference type="SAM" id="SignalP"/>
    </source>
</evidence>